<gene>
    <name evidence="1" type="ORF">SAMN05660923_01422</name>
</gene>
<proteinExistence type="predicted"/>
<evidence type="ECO:0000313" key="1">
    <source>
        <dbReference type="EMBL" id="SDW91408.1"/>
    </source>
</evidence>
<evidence type="ECO:0000313" key="2">
    <source>
        <dbReference type="Proteomes" id="UP000198828"/>
    </source>
</evidence>
<protein>
    <submittedName>
        <fullName evidence="1">Uncharacterized protein</fullName>
    </submittedName>
</protein>
<dbReference type="AlphaFoldDB" id="A0A1H2XFC0"/>
<reference evidence="1 2" key="1">
    <citation type="submission" date="2016-10" db="EMBL/GenBank/DDBJ databases">
        <authorList>
            <person name="de Groot N.N."/>
        </authorList>
    </citation>
    <scope>NUCLEOTIDE SEQUENCE [LARGE SCALE GENOMIC DNA]</scope>
    <source>
        <strain evidence="1 2">DSM 23310</strain>
    </source>
</reference>
<dbReference type="RefSeq" id="WP_268807619.1">
    <property type="nucleotide sequence ID" value="NZ_BSYN01000007.1"/>
</dbReference>
<name>A0A1H2XFC0_9FIRM</name>
<keyword evidence="2" id="KW-1185">Reference proteome</keyword>
<dbReference type="Proteomes" id="UP000198828">
    <property type="component" value="Unassembled WGS sequence"/>
</dbReference>
<organism evidence="1 2">
    <name type="scientific">Tepidimicrobium xylanilyticum</name>
    <dbReference type="NCBI Taxonomy" id="1123352"/>
    <lineage>
        <taxon>Bacteria</taxon>
        <taxon>Bacillati</taxon>
        <taxon>Bacillota</taxon>
        <taxon>Tissierellia</taxon>
        <taxon>Tissierellales</taxon>
        <taxon>Tepidimicrobiaceae</taxon>
        <taxon>Tepidimicrobium</taxon>
    </lineage>
</organism>
<accession>A0A1H2XFC0</accession>
<dbReference type="EMBL" id="FNNG01000005">
    <property type="protein sequence ID" value="SDW91408.1"/>
    <property type="molecule type" value="Genomic_DNA"/>
</dbReference>
<sequence>MDKVELWYDEEYDEWERLERHKIEFDITKRYLDEYIQGKT</sequence>